<reference evidence="2" key="1">
    <citation type="submission" date="2014-03" db="EMBL/GenBank/DDBJ databases">
        <authorList>
            <person name="Genoscope - CEA"/>
        </authorList>
    </citation>
    <scope>NUCLEOTIDE SEQUENCE [LARGE SCALE GENOMIC DNA]</scope>
    <source>
        <strain evidence="2">CF27</strain>
    </source>
</reference>
<accession>A0A060UKS4</accession>
<protein>
    <recommendedName>
        <fullName evidence="5">Cation transporter</fullName>
    </recommendedName>
</protein>
<feature type="transmembrane region" description="Helical" evidence="1">
    <location>
        <begin position="39"/>
        <end position="60"/>
    </location>
</feature>
<keyword evidence="1" id="KW-0472">Membrane</keyword>
<sequence>MQRLRYRQVQQTQGIPQMANCCEDKSCEMDAMRDSHGRVLWIVLAINAVMFFVEGSAGLIAHQSRCWRTCWTCWAMPWCMGSASLRGQTSCCLGKGRLHAWAWCAGDGSLQGVSPRHAGHRNDGNLRCAGTNC</sequence>
<evidence type="ECO:0000313" key="2">
    <source>
        <dbReference type="EMBL" id="CDQ08956.1"/>
    </source>
</evidence>
<evidence type="ECO:0000313" key="3">
    <source>
        <dbReference type="EMBL" id="SMH66696.1"/>
    </source>
</evidence>
<keyword evidence="4" id="KW-1185">Reference proteome</keyword>
<evidence type="ECO:0000256" key="1">
    <source>
        <dbReference type="SAM" id="Phobius"/>
    </source>
</evidence>
<reference evidence="2" key="2">
    <citation type="submission" date="2014-07" db="EMBL/GenBank/DDBJ databases">
        <title>Initial genome analysis of the psychrotolerant acidophile Acidithiobacillus ferrivorans CF27: insights into iron and sulfur oxidation pathways and into biofilm formation.</title>
        <authorList>
            <person name="Talla E."/>
            <person name="Hedrich S."/>
            <person name="Mangenot S."/>
            <person name="Ji B."/>
            <person name="Johnson D.B."/>
            <person name="Barbe V."/>
            <person name="Bonnefoy V."/>
        </authorList>
    </citation>
    <scope>NUCLEOTIDE SEQUENCE [LARGE SCALE GENOMIC DNA]</scope>
    <source>
        <strain evidence="2">CF27</strain>
    </source>
</reference>
<dbReference type="EMBL" id="CCCS020000006">
    <property type="protein sequence ID" value="CDQ08956.1"/>
    <property type="molecule type" value="Genomic_DNA"/>
</dbReference>
<reference evidence="3 4" key="3">
    <citation type="submission" date="2017-03" db="EMBL/GenBank/DDBJ databases">
        <authorList>
            <person name="Regsiter A."/>
            <person name="William W."/>
        </authorList>
    </citation>
    <scope>NUCLEOTIDE SEQUENCE [LARGE SCALE GENOMIC DNA]</scope>
    <source>
        <strain evidence="3">PRJEB5721</strain>
    </source>
</reference>
<organism evidence="2">
    <name type="scientific">Acidithiobacillus ferrivorans</name>
    <dbReference type="NCBI Taxonomy" id="160808"/>
    <lineage>
        <taxon>Bacteria</taxon>
        <taxon>Pseudomonadati</taxon>
        <taxon>Pseudomonadota</taxon>
        <taxon>Acidithiobacillia</taxon>
        <taxon>Acidithiobacillales</taxon>
        <taxon>Acidithiobacillaceae</taxon>
        <taxon>Acidithiobacillus</taxon>
    </lineage>
</organism>
<keyword evidence="1" id="KW-1133">Transmembrane helix</keyword>
<evidence type="ECO:0000313" key="4">
    <source>
        <dbReference type="Proteomes" id="UP000193925"/>
    </source>
</evidence>
<name>A0A060UKS4_9PROT</name>
<dbReference type="Proteomes" id="UP000193925">
    <property type="component" value="Chromosome AFERRI"/>
</dbReference>
<dbReference type="AlphaFoldDB" id="A0A060UKS4"/>
<proteinExistence type="predicted"/>
<gene>
    <name evidence="2" type="ORF">AFERRI_140021</name>
    <name evidence="3" type="ORF">AFERRI_40044</name>
</gene>
<keyword evidence="1" id="KW-0812">Transmembrane</keyword>
<dbReference type="EMBL" id="LT841305">
    <property type="protein sequence ID" value="SMH66696.1"/>
    <property type="molecule type" value="Genomic_DNA"/>
</dbReference>
<evidence type="ECO:0008006" key="5">
    <source>
        <dbReference type="Google" id="ProtNLM"/>
    </source>
</evidence>